<evidence type="ECO:0000256" key="11">
    <source>
        <dbReference type="ARBA" id="ARBA00023004"/>
    </source>
</evidence>
<evidence type="ECO:0000256" key="6">
    <source>
        <dbReference type="ARBA" id="ARBA00022603"/>
    </source>
</evidence>
<feature type="domain" description="Radical SAM core" evidence="15">
    <location>
        <begin position="156"/>
        <end position="388"/>
    </location>
</feature>
<name>A0A517VEG1_9PLAN</name>
<keyword evidence="7 14" id="KW-0808">Transferase</keyword>
<evidence type="ECO:0000256" key="7">
    <source>
        <dbReference type="ARBA" id="ARBA00022679"/>
    </source>
</evidence>
<keyword evidence="6 14" id="KW-0489">Methyltransferase</keyword>
<dbReference type="PANTHER" id="PTHR30544:SF5">
    <property type="entry name" value="RADICAL SAM CORE DOMAIN-CONTAINING PROTEIN"/>
    <property type="match status" value="1"/>
</dbReference>
<evidence type="ECO:0000313" key="17">
    <source>
        <dbReference type="Proteomes" id="UP000316855"/>
    </source>
</evidence>
<dbReference type="PROSITE" id="PS51918">
    <property type="entry name" value="RADICAL_SAM"/>
    <property type="match status" value="1"/>
</dbReference>
<dbReference type="InterPro" id="IPR040072">
    <property type="entry name" value="Methyltransferase_A"/>
</dbReference>
<dbReference type="GO" id="GO:0019843">
    <property type="term" value="F:rRNA binding"/>
    <property type="evidence" value="ECO:0007669"/>
    <property type="project" value="UniProtKB-UniRule"/>
</dbReference>
<dbReference type="AlphaFoldDB" id="A0A517VEG1"/>
<evidence type="ECO:0000256" key="1">
    <source>
        <dbReference type="ARBA" id="ARBA00004496"/>
    </source>
</evidence>
<evidence type="ECO:0000313" key="16">
    <source>
        <dbReference type="EMBL" id="QDT91394.1"/>
    </source>
</evidence>
<comment type="cofactor">
    <cofactor evidence="14">
        <name>[4Fe-4S] cluster</name>
        <dbReference type="ChEBI" id="CHEBI:49883"/>
    </cofactor>
    <text evidence="14">Binds 1 [4Fe-4S] cluster. The cluster is coordinated with 3 cysteines and an exchangeable S-adenosyl-L-methionine.</text>
</comment>
<dbReference type="GO" id="GO:0070040">
    <property type="term" value="F:rRNA (adenine(2503)-C2-)-methyltransferase activity"/>
    <property type="evidence" value="ECO:0007669"/>
    <property type="project" value="UniProtKB-UniRule"/>
</dbReference>
<dbReference type="PIRSF" id="PIRSF006004">
    <property type="entry name" value="CHP00048"/>
    <property type="match status" value="1"/>
</dbReference>
<dbReference type="GO" id="GO:0070475">
    <property type="term" value="P:rRNA base methylation"/>
    <property type="evidence" value="ECO:0007669"/>
    <property type="project" value="UniProtKB-UniRule"/>
</dbReference>
<evidence type="ECO:0000256" key="14">
    <source>
        <dbReference type="HAMAP-Rule" id="MF_01849"/>
    </source>
</evidence>
<dbReference type="KEGG" id="gax:Pan161_30510"/>
<comment type="subcellular location">
    <subcellularLocation>
        <location evidence="1 14">Cytoplasm</location>
    </subcellularLocation>
</comment>
<feature type="binding site" evidence="14">
    <location>
        <begin position="274"/>
        <end position="276"/>
    </location>
    <ligand>
        <name>S-adenosyl-L-methionine</name>
        <dbReference type="ChEBI" id="CHEBI:59789"/>
    </ligand>
</feature>
<sequence>MIPTEIREPEQDFGRFFEIGVICKTCSQRFELTANPTCLSPKMLPSENEIPQTSATEVSSLPLITDLTRDQLAQWCIEHESSSYRADQIRRWIFTKRVNDFDAMHDISKKFRDLLKENFRLFSTSIVKHQTSRDRTEKLLLELHDGHHVECVLMREPKRNTVCISTQVGCAMGCVFCASGLLGLTRNLTMGEILEQILRLDRVIGEEERISNIVVMGIGEPLANLSALIPALDTLNHKGGMGIGARKITVSTVGLPVKIRELADVNKSYILAVSLHAPNDTLRDQIVPTNHKIGIQKILDATDYYYVTTGRRVTFEYILLAGVNDSPAQAHELAGLLKHRNAHVNLIPANGVQETGYQTPTTEDVDRFFMTLAKGGVNVTVRKRKGDDIDAACGQLRLNREKEKDLVQIQ</sequence>
<reference evidence="16 17" key="1">
    <citation type="submission" date="2019-02" db="EMBL/GenBank/DDBJ databases">
        <title>Deep-cultivation of Planctomycetes and their phenomic and genomic characterization uncovers novel biology.</title>
        <authorList>
            <person name="Wiegand S."/>
            <person name="Jogler M."/>
            <person name="Boedeker C."/>
            <person name="Pinto D."/>
            <person name="Vollmers J."/>
            <person name="Rivas-Marin E."/>
            <person name="Kohn T."/>
            <person name="Peeters S.H."/>
            <person name="Heuer A."/>
            <person name="Rast P."/>
            <person name="Oberbeckmann S."/>
            <person name="Bunk B."/>
            <person name="Jeske O."/>
            <person name="Meyerdierks A."/>
            <person name="Storesund J.E."/>
            <person name="Kallscheuer N."/>
            <person name="Luecker S."/>
            <person name="Lage O.M."/>
            <person name="Pohl T."/>
            <person name="Merkel B.J."/>
            <person name="Hornburger P."/>
            <person name="Mueller R.-W."/>
            <person name="Bruemmer F."/>
            <person name="Labrenz M."/>
            <person name="Spormann A.M."/>
            <person name="Op den Camp H."/>
            <person name="Overmann J."/>
            <person name="Amann R."/>
            <person name="Jetten M.S.M."/>
            <person name="Mascher T."/>
            <person name="Medema M.H."/>
            <person name="Devos D.P."/>
            <person name="Kaster A.-K."/>
            <person name="Ovreas L."/>
            <person name="Rohde M."/>
            <person name="Galperin M.Y."/>
            <person name="Jogler C."/>
        </authorList>
    </citation>
    <scope>NUCLEOTIDE SEQUENCE [LARGE SCALE GENOMIC DNA]</scope>
    <source>
        <strain evidence="16 17">Pan161</strain>
    </source>
</reference>
<accession>A0A517VEG1</accession>
<dbReference type="GO" id="GO:0002935">
    <property type="term" value="F:tRNA (adenine(37)-C2)-methyltransferase activity"/>
    <property type="evidence" value="ECO:0007669"/>
    <property type="project" value="UniProtKB-UniRule"/>
</dbReference>
<evidence type="ECO:0000256" key="5">
    <source>
        <dbReference type="ARBA" id="ARBA00022552"/>
    </source>
</evidence>
<evidence type="ECO:0000256" key="2">
    <source>
        <dbReference type="ARBA" id="ARBA00007544"/>
    </source>
</evidence>
<feature type="binding site" evidence="14">
    <location>
        <position position="177"/>
    </location>
    <ligand>
        <name>[4Fe-4S] cluster</name>
        <dbReference type="ChEBI" id="CHEBI:49883"/>
        <note>4Fe-4S-S-AdoMet</note>
    </ligand>
</feature>
<feature type="binding site" evidence="14">
    <location>
        <position position="170"/>
    </location>
    <ligand>
        <name>[4Fe-4S] cluster</name>
        <dbReference type="ChEBI" id="CHEBI:49883"/>
        <note>4Fe-4S-S-AdoMet</note>
    </ligand>
</feature>
<evidence type="ECO:0000256" key="9">
    <source>
        <dbReference type="ARBA" id="ARBA00022694"/>
    </source>
</evidence>
<evidence type="ECO:0000256" key="12">
    <source>
        <dbReference type="ARBA" id="ARBA00023014"/>
    </source>
</evidence>
<evidence type="ECO:0000256" key="10">
    <source>
        <dbReference type="ARBA" id="ARBA00022723"/>
    </source>
</evidence>
<feature type="active site" description="S-methylcysteine intermediate" evidence="14">
    <location>
        <position position="393"/>
    </location>
</feature>
<dbReference type="GO" id="GO:0046872">
    <property type="term" value="F:metal ion binding"/>
    <property type="evidence" value="ECO:0007669"/>
    <property type="project" value="UniProtKB-KW"/>
</dbReference>
<dbReference type="InterPro" id="IPR007197">
    <property type="entry name" value="rSAM"/>
</dbReference>
<keyword evidence="17" id="KW-1185">Reference proteome</keyword>
<keyword evidence="8 14" id="KW-0949">S-adenosyl-L-methionine</keyword>
<comment type="similarity">
    <text evidence="2 14">Belongs to the radical SAM superfamily. RlmN family.</text>
</comment>
<keyword evidence="5 14" id="KW-0698">rRNA processing</keyword>
<dbReference type="EC" id="2.1.1.192" evidence="14"/>
<evidence type="ECO:0000256" key="3">
    <source>
        <dbReference type="ARBA" id="ARBA00022485"/>
    </source>
</evidence>
<keyword evidence="4 14" id="KW-0963">Cytoplasm</keyword>
<evidence type="ECO:0000256" key="8">
    <source>
        <dbReference type="ARBA" id="ARBA00022691"/>
    </source>
</evidence>
<keyword evidence="11 14" id="KW-0408">Iron</keyword>
<dbReference type="Gene3D" id="3.20.20.70">
    <property type="entry name" value="Aldolase class I"/>
    <property type="match status" value="1"/>
</dbReference>
<dbReference type="GO" id="GO:0030488">
    <property type="term" value="P:tRNA methylation"/>
    <property type="evidence" value="ECO:0007669"/>
    <property type="project" value="UniProtKB-UniRule"/>
</dbReference>
<dbReference type="SUPFAM" id="SSF102114">
    <property type="entry name" value="Radical SAM enzymes"/>
    <property type="match status" value="1"/>
</dbReference>
<dbReference type="SFLD" id="SFLDS00029">
    <property type="entry name" value="Radical_SAM"/>
    <property type="match status" value="1"/>
</dbReference>
<keyword evidence="12 14" id="KW-0411">Iron-sulfur</keyword>
<comment type="function">
    <text evidence="14">Specifically methylates position 2 of adenine 2503 in 23S rRNA and position 2 of adenine 37 in tRNAs.</text>
</comment>
<dbReference type="PANTHER" id="PTHR30544">
    <property type="entry name" value="23S RRNA METHYLTRANSFERASE"/>
    <property type="match status" value="1"/>
</dbReference>
<feature type="binding site" evidence="14">
    <location>
        <position position="350"/>
    </location>
    <ligand>
        <name>S-adenosyl-L-methionine</name>
        <dbReference type="ChEBI" id="CHEBI:59789"/>
    </ligand>
</feature>
<gene>
    <name evidence="14 16" type="primary">rlmN</name>
    <name evidence="16" type="ORF">Pan161_30510</name>
</gene>
<keyword evidence="10 14" id="KW-0479">Metal-binding</keyword>
<dbReference type="CDD" id="cd01335">
    <property type="entry name" value="Radical_SAM"/>
    <property type="match status" value="1"/>
</dbReference>
<dbReference type="GO" id="GO:0051539">
    <property type="term" value="F:4 iron, 4 sulfur cluster binding"/>
    <property type="evidence" value="ECO:0007669"/>
    <property type="project" value="UniProtKB-UniRule"/>
</dbReference>
<protein>
    <recommendedName>
        <fullName evidence="14">Probable dual-specificity RNA methyltransferase RlmN</fullName>
        <ecNumber evidence="14">2.1.1.192</ecNumber>
    </recommendedName>
    <alternativeName>
        <fullName evidence="14">23S rRNA (adenine(2503)-C(2))-methyltransferase</fullName>
    </alternativeName>
    <alternativeName>
        <fullName evidence="14">23S rRNA m2A2503 methyltransferase</fullName>
    </alternativeName>
    <alternativeName>
        <fullName evidence="14">Ribosomal RNA large subunit methyltransferase N</fullName>
    </alternativeName>
    <alternativeName>
        <fullName evidence="14">tRNA (adenine(37)-C(2))-methyltransferase</fullName>
    </alternativeName>
    <alternativeName>
        <fullName evidence="14">tRNA m2A37 methyltransferase</fullName>
    </alternativeName>
</protein>
<evidence type="ECO:0000256" key="4">
    <source>
        <dbReference type="ARBA" id="ARBA00022490"/>
    </source>
</evidence>
<comment type="caution">
    <text evidence="14">Lacks conserved residue(s) required for the propagation of feature annotation.</text>
</comment>
<proteinExistence type="inferred from homology"/>
<comment type="miscellaneous">
    <text evidence="14">Reaction proceeds by a ping-pong mechanism involving intermediate methylation of a conserved cysteine residue.</text>
</comment>
<feature type="active site" description="Proton acceptor" evidence="14">
    <location>
        <position position="150"/>
    </location>
</feature>
<dbReference type="EMBL" id="CP036343">
    <property type="protein sequence ID" value="QDT91394.1"/>
    <property type="molecule type" value="Genomic_DNA"/>
</dbReference>
<dbReference type="InterPro" id="IPR058240">
    <property type="entry name" value="rSAM_sf"/>
</dbReference>
<keyword evidence="3 14" id="KW-0004">4Fe-4S</keyword>
<keyword evidence="13 14" id="KW-1015">Disulfide bond</keyword>
<feature type="binding site" evidence="14">
    <location>
        <position position="251"/>
    </location>
    <ligand>
        <name>S-adenosyl-L-methionine</name>
        <dbReference type="ChEBI" id="CHEBI:59789"/>
    </ligand>
</feature>
<dbReference type="Pfam" id="PF04055">
    <property type="entry name" value="Radical_SAM"/>
    <property type="match status" value="1"/>
</dbReference>
<dbReference type="GO" id="GO:0000049">
    <property type="term" value="F:tRNA binding"/>
    <property type="evidence" value="ECO:0007669"/>
    <property type="project" value="UniProtKB-UniRule"/>
</dbReference>
<dbReference type="Proteomes" id="UP000316855">
    <property type="component" value="Chromosome"/>
</dbReference>
<dbReference type="Gene3D" id="1.10.150.530">
    <property type="match status" value="1"/>
</dbReference>
<evidence type="ECO:0000256" key="13">
    <source>
        <dbReference type="ARBA" id="ARBA00023157"/>
    </source>
</evidence>
<dbReference type="SFLD" id="SFLDG01062">
    <property type="entry name" value="methyltransferase_(Class_A)"/>
    <property type="match status" value="1"/>
</dbReference>
<dbReference type="GO" id="GO:0005737">
    <property type="term" value="C:cytoplasm"/>
    <property type="evidence" value="ECO:0007669"/>
    <property type="project" value="UniProtKB-SubCell"/>
</dbReference>
<dbReference type="NCBIfam" id="TIGR00048">
    <property type="entry name" value="rRNA_mod_RlmN"/>
    <property type="match status" value="1"/>
</dbReference>
<dbReference type="HAMAP" id="MF_01849">
    <property type="entry name" value="RNA_methyltr_RlmN"/>
    <property type="match status" value="1"/>
</dbReference>
<dbReference type="InterPro" id="IPR027492">
    <property type="entry name" value="RNA_MTrfase_RlmN"/>
</dbReference>
<dbReference type="InterPro" id="IPR013785">
    <property type="entry name" value="Aldolase_TIM"/>
</dbReference>
<organism evidence="16 17">
    <name type="scientific">Gimesia algae</name>
    <dbReference type="NCBI Taxonomy" id="2527971"/>
    <lineage>
        <taxon>Bacteria</taxon>
        <taxon>Pseudomonadati</taxon>
        <taxon>Planctomycetota</taxon>
        <taxon>Planctomycetia</taxon>
        <taxon>Planctomycetales</taxon>
        <taxon>Planctomycetaceae</taxon>
        <taxon>Gimesia</taxon>
    </lineage>
</organism>
<feature type="binding site" evidence="14">
    <location>
        <begin position="219"/>
        <end position="220"/>
    </location>
    <ligand>
        <name>S-adenosyl-L-methionine</name>
        <dbReference type="ChEBI" id="CHEBI:59789"/>
    </ligand>
</feature>
<dbReference type="InterPro" id="IPR048641">
    <property type="entry name" value="RlmN_N"/>
</dbReference>
<dbReference type="SFLD" id="SFLDF00275">
    <property type="entry name" value="adenosine_C2_methyltransferase"/>
    <property type="match status" value="1"/>
</dbReference>
<dbReference type="Pfam" id="PF21016">
    <property type="entry name" value="RlmN_N"/>
    <property type="match status" value="1"/>
</dbReference>
<comment type="catalytic activity">
    <reaction evidence="14">
        <text>adenosine(37) in tRNA + 2 reduced [2Fe-2S]-[ferredoxin] + 2 S-adenosyl-L-methionine = 2-methyladenosine(37) in tRNA + 5'-deoxyadenosine + L-methionine + 2 oxidized [2Fe-2S]-[ferredoxin] + S-adenosyl-L-homocysteine</text>
        <dbReference type="Rhea" id="RHEA:43332"/>
        <dbReference type="Rhea" id="RHEA-COMP:10000"/>
        <dbReference type="Rhea" id="RHEA-COMP:10001"/>
        <dbReference type="Rhea" id="RHEA-COMP:10162"/>
        <dbReference type="Rhea" id="RHEA-COMP:10485"/>
        <dbReference type="ChEBI" id="CHEBI:17319"/>
        <dbReference type="ChEBI" id="CHEBI:33737"/>
        <dbReference type="ChEBI" id="CHEBI:33738"/>
        <dbReference type="ChEBI" id="CHEBI:57844"/>
        <dbReference type="ChEBI" id="CHEBI:57856"/>
        <dbReference type="ChEBI" id="CHEBI:59789"/>
        <dbReference type="ChEBI" id="CHEBI:74411"/>
        <dbReference type="ChEBI" id="CHEBI:74497"/>
        <dbReference type="EC" id="2.1.1.192"/>
    </reaction>
</comment>
<dbReference type="InterPro" id="IPR004383">
    <property type="entry name" value="rRNA_lsu_MTrfase_RlmN/Cfr"/>
</dbReference>
<dbReference type="FunFam" id="3.20.20.70:FF:000014">
    <property type="entry name" value="Probable dual-specificity RNA methyltransferase RlmN"/>
    <property type="match status" value="1"/>
</dbReference>
<evidence type="ECO:0000259" key="15">
    <source>
        <dbReference type="PROSITE" id="PS51918"/>
    </source>
</evidence>
<keyword evidence="9 14" id="KW-0819">tRNA processing</keyword>
<feature type="binding site" evidence="14">
    <location>
        <position position="174"/>
    </location>
    <ligand>
        <name>[4Fe-4S] cluster</name>
        <dbReference type="ChEBI" id="CHEBI:49883"/>
        <note>4Fe-4S-S-AdoMet</note>
    </ligand>
</feature>
<comment type="catalytic activity">
    <reaction evidence="14">
        <text>adenosine(2503) in 23S rRNA + 2 reduced [2Fe-2S]-[ferredoxin] + 2 S-adenosyl-L-methionine = 2-methyladenosine(2503) in 23S rRNA + 5'-deoxyadenosine + L-methionine + 2 oxidized [2Fe-2S]-[ferredoxin] + S-adenosyl-L-homocysteine</text>
        <dbReference type="Rhea" id="RHEA:42916"/>
        <dbReference type="Rhea" id="RHEA-COMP:10000"/>
        <dbReference type="Rhea" id="RHEA-COMP:10001"/>
        <dbReference type="Rhea" id="RHEA-COMP:10152"/>
        <dbReference type="Rhea" id="RHEA-COMP:10282"/>
        <dbReference type="ChEBI" id="CHEBI:17319"/>
        <dbReference type="ChEBI" id="CHEBI:33737"/>
        <dbReference type="ChEBI" id="CHEBI:33738"/>
        <dbReference type="ChEBI" id="CHEBI:57844"/>
        <dbReference type="ChEBI" id="CHEBI:57856"/>
        <dbReference type="ChEBI" id="CHEBI:59789"/>
        <dbReference type="ChEBI" id="CHEBI:74411"/>
        <dbReference type="ChEBI" id="CHEBI:74497"/>
        <dbReference type="EC" id="2.1.1.192"/>
    </reaction>
</comment>